<keyword evidence="5" id="KW-1185">Reference proteome</keyword>
<dbReference type="GO" id="GO:0005524">
    <property type="term" value="F:ATP binding"/>
    <property type="evidence" value="ECO:0007669"/>
    <property type="project" value="UniProtKB-UniRule"/>
</dbReference>
<evidence type="ECO:0000313" key="4">
    <source>
        <dbReference type="Proteomes" id="UP000095284"/>
    </source>
</evidence>
<reference evidence="3" key="2">
    <citation type="submission" date="2020-09" db="EMBL/GenBank/DDBJ databases">
        <authorList>
            <person name="Kikuchi T."/>
        </authorList>
    </citation>
    <scope>NUCLEOTIDE SEQUENCE</scope>
    <source>
        <strain evidence="3">Ka4C1</strain>
    </source>
</reference>
<dbReference type="WBParaSite" id="BXY_1400400.1">
    <property type="protein sequence ID" value="BXY_1400400.1"/>
    <property type="gene ID" value="BXY_1400400"/>
</dbReference>
<dbReference type="Proteomes" id="UP000659654">
    <property type="component" value="Unassembled WGS sequence"/>
</dbReference>
<dbReference type="GO" id="GO:0004672">
    <property type="term" value="F:protein kinase activity"/>
    <property type="evidence" value="ECO:0007669"/>
    <property type="project" value="InterPro"/>
</dbReference>
<proteinExistence type="predicted"/>
<dbReference type="PROSITE" id="PS00107">
    <property type="entry name" value="PROTEIN_KINASE_ATP"/>
    <property type="match status" value="1"/>
</dbReference>
<dbReference type="EMBL" id="CAJFDI010000006">
    <property type="protein sequence ID" value="CAD5234136.1"/>
    <property type="molecule type" value="Genomic_DNA"/>
</dbReference>
<dbReference type="InterPro" id="IPR000719">
    <property type="entry name" value="Prot_kinase_dom"/>
</dbReference>
<sequence>MSGKQAPNSAKEDTAEEIIKMKQLHMMFDSMVSKTGIKYKPIHLVGKGGFGQVYECMVIKNGVTNNRIPDLVALKTETVHEIGIEMAVLRKLQDHNHFCDLYDYGYISSSVAYIVMTLLGPNLSNIRKQMPTKQFTVSTAIRAALQMLMAIESLHGAGFISRDVKPSNFAIGRPGGNKRMVYMIDFGIALVYRDERGTVKLRKSQITWRGTNRYCAIGHHKKQIPSPKDDLESWFYSLMELCMGELPWQHFGKHQKAETCRMKEVVRTSKRERFLGSAPFEFDQIMGLIDKMTRDGVVEYHKIYAALTRCLIRDGIDFKDPYDWEFMLPGYDANSNKETGGSTVPVEKFLNKV</sequence>
<evidence type="ECO:0000313" key="5">
    <source>
        <dbReference type="Proteomes" id="UP000659654"/>
    </source>
</evidence>
<dbReference type="InterPro" id="IPR017441">
    <property type="entry name" value="Protein_kinase_ATP_BS"/>
</dbReference>
<dbReference type="OrthoDB" id="5979581at2759"/>
<dbReference type="EMBL" id="CAJFCV020000006">
    <property type="protein sequence ID" value="CAG9129717.1"/>
    <property type="molecule type" value="Genomic_DNA"/>
</dbReference>
<accession>A0A1I7SLS1</accession>
<gene>
    <name evidence="3" type="ORF">BXYJ_LOCUS14227</name>
</gene>
<protein>
    <submittedName>
        <fullName evidence="3">(pine wood nematode) hypothetical protein</fullName>
    </submittedName>
    <submittedName>
        <fullName evidence="6">Protein kinase domain-containing protein</fullName>
    </submittedName>
</protein>
<dbReference type="Pfam" id="PF00069">
    <property type="entry name" value="Pkinase"/>
    <property type="match status" value="1"/>
</dbReference>
<dbReference type="InterPro" id="IPR050235">
    <property type="entry name" value="CK1_Ser-Thr_kinase"/>
</dbReference>
<dbReference type="eggNOG" id="KOG1164">
    <property type="taxonomic scope" value="Eukaryota"/>
</dbReference>
<organism evidence="4 6">
    <name type="scientific">Bursaphelenchus xylophilus</name>
    <name type="common">Pinewood nematode worm</name>
    <name type="synonym">Aphelenchoides xylophilus</name>
    <dbReference type="NCBI Taxonomy" id="6326"/>
    <lineage>
        <taxon>Eukaryota</taxon>
        <taxon>Metazoa</taxon>
        <taxon>Ecdysozoa</taxon>
        <taxon>Nematoda</taxon>
        <taxon>Chromadorea</taxon>
        <taxon>Rhabditida</taxon>
        <taxon>Tylenchina</taxon>
        <taxon>Tylenchomorpha</taxon>
        <taxon>Aphelenchoidea</taxon>
        <taxon>Aphelenchoididae</taxon>
        <taxon>Bursaphelenchus</taxon>
    </lineage>
</organism>
<dbReference type="SUPFAM" id="SSF56112">
    <property type="entry name" value="Protein kinase-like (PK-like)"/>
    <property type="match status" value="1"/>
</dbReference>
<keyword evidence="1" id="KW-0547">Nucleotide-binding</keyword>
<dbReference type="Gene3D" id="1.10.510.10">
    <property type="entry name" value="Transferase(Phosphotransferase) domain 1"/>
    <property type="match status" value="1"/>
</dbReference>
<dbReference type="InterPro" id="IPR011009">
    <property type="entry name" value="Kinase-like_dom_sf"/>
</dbReference>
<evidence type="ECO:0000256" key="1">
    <source>
        <dbReference type="PROSITE-ProRule" id="PRU10141"/>
    </source>
</evidence>
<evidence type="ECO:0000259" key="2">
    <source>
        <dbReference type="PROSITE" id="PS50011"/>
    </source>
</evidence>
<keyword evidence="1" id="KW-0067">ATP-binding</keyword>
<dbReference type="AlphaFoldDB" id="A0A1I7SLS1"/>
<dbReference type="SMART" id="SM00220">
    <property type="entry name" value="S_TKc"/>
    <property type="match status" value="1"/>
</dbReference>
<reference evidence="6" key="1">
    <citation type="submission" date="2016-11" db="UniProtKB">
        <authorList>
            <consortium name="WormBaseParasite"/>
        </authorList>
    </citation>
    <scope>IDENTIFICATION</scope>
</reference>
<dbReference type="PANTHER" id="PTHR11909">
    <property type="entry name" value="CASEIN KINASE-RELATED"/>
    <property type="match status" value="1"/>
</dbReference>
<dbReference type="SMR" id="A0A1I7SLS1"/>
<name>A0A1I7SLS1_BURXY</name>
<dbReference type="Proteomes" id="UP000582659">
    <property type="component" value="Unassembled WGS sequence"/>
</dbReference>
<evidence type="ECO:0000313" key="3">
    <source>
        <dbReference type="EMBL" id="CAD5234136.1"/>
    </source>
</evidence>
<dbReference type="PROSITE" id="PS50011">
    <property type="entry name" value="PROTEIN_KINASE_DOM"/>
    <property type="match status" value="1"/>
</dbReference>
<dbReference type="Proteomes" id="UP000095284">
    <property type="component" value="Unplaced"/>
</dbReference>
<evidence type="ECO:0000313" key="6">
    <source>
        <dbReference type="WBParaSite" id="BXY_1400400.1"/>
    </source>
</evidence>
<feature type="domain" description="Protein kinase" evidence="2">
    <location>
        <begin position="39"/>
        <end position="353"/>
    </location>
</feature>
<feature type="binding site" evidence="1">
    <location>
        <position position="75"/>
    </location>
    <ligand>
        <name>ATP</name>
        <dbReference type="ChEBI" id="CHEBI:30616"/>
    </ligand>
</feature>